<feature type="transmembrane region" description="Helical" evidence="1">
    <location>
        <begin position="7"/>
        <end position="32"/>
    </location>
</feature>
<evidence type="ECO:0000256" key="1">
    <source>
        <dbReference type="SAM" id="Phobius"/>
    </source>
</evidence>
<feature type="transmembrane region" description="Helical" evidence="1">
    <location>
        <begin position="125"/>
        <end position="147"/>
    </location>
</feature>
<keyword evidence="1" id="KW-0472">Membrane</keyword>
<protein>
    <submittedName>
        <fullName evidence="2">Uncharacterized protein</fullName>
    </submittedName>
</protein>
<organism evidence="2 3">
    <name type="scientific">Candidatus Curtissbacteria bacterium RIFCSPLOWO2_01_FULL_42_50</name>
    <dbReference type="NCBI Taxonomy" id="1797730"/>
    <lineage>
        <taxon>Bacteria</taxon>
        <taxon>Candidatus Curtissiibacteriota</taxon>
    </lineage>
</organism>
<proteinExistence type="predicted"/>
<evidence type="ECO:0000313" key="3">
    <source>
        <dbReference type="Proteomes" id="UP000177039"/>
    </source>
</evidence>
<dbReference type="EMBL" id="MFBT01000005">
    <property type="protein sequence ID" value="OGE00173.1"/>
    <property type="molecule type" value="Genomic_DNA"/>
</dbReference>
<keyword evidence="1" id="KW-0812">Transmembrane</keyword>
<dbReference type="Proteomes" id="UP000177039">
    <property type="component" value="Unassembled WGS sequence"/>
</dbReference>
<comment type="caution">
    <text evidence="2">The sequence shown here is derived from an EMBL/GenBank/DDBJ whole genome shotgun (WGS) entry which is preliminary data.</text>
</comment>
<accession>A0A1F5H7N6</accession>
<reference evidence="2 3" key="1">
    <citation type="journal article" date="2016" name="Nat. Commun.">
        <title>Thousands of microbial genomes shed light on interconnected biogeochemical processes in an aquifer system.</title>
        <authorList>
            <person name="Anantharaman K."/>
            <person name="Brown C.T."/>
            <person name="Hug L.A."/>
            <person name="Sharon I."/>
            <person name="Castelle C.J."/>
            <person name="Probst A.J."/>
            <person name="Thomas B.C."/>
            <person name="Singh A."/>
            <person name="Wilkins M.J."/>
            <person name="Karaoz U."/>
            <person name="Brodie E.L."/>
            <person name="Williams K.H."/>
            <person name="Hubbard S.S."/>
            <person name="Banfield J.F."/>
        </authorList>
    </citation>
    <scope>NUCLEOTIDE SEQUENCE [LARGE SCALE GENOMIC DNA]</scope>
</reference>
<keyword evidence="1" id="KW-1133">Transmembrane helix</keyword>
<evidence type="ECO:0000313" key="2">
    <source>
        <dbReference type="EMBL" id="OGE00173.1"/>
    </source>
</evidence>
<feature type="transmembrane region" description="Helical" evidence="1">
    <location>
        <begin position="52"/>
        <end position="73"/>
    </location>
</feature>
<dbReference type="AlphaFoldDB" id="A0A1F5H7N6"/>
<gene>
    <name evidence="2" type="ORF">A3B54_02100</name>
</gene>
<sequence>MTATAHALIGASLALKITNPIIGIPAAILSHFVADLVPHWDTGTNHRKKSVLIWRIQAALDVILGFLLVFLLFRNKVDPAYLYSMVIASQLPDWLKTPSDMFGIKIPPFSWLEDISHKIQSRMQLPWGLVTQIVVVGVILVLVLRSIGVDKTLVTSSILN</sequence>
<name>A0A1F5H7N6_9BACT</name>